<protein>
    <submittedName>
        <fullName evidence="6">DEAD/DEAH box helicase</fullName>
    </submittedName>
</protein>
<keyword evidence="2 6" id="KW-0347">Helicase</keyword>
<dbReference type="InterPro" id="IPR000330">
    <property type="entry name" value="SNF2_N"/>
</dbReference>
<comment type="caution">
    <text evidence="6">The sequence shown here is derived from an EMBL/GenBank/DDBJ whole genome shotgun (WGS) entry which is preliminary data.</text>
</comment>
<dbReference type="InterPro" id="IPR049730">
    <property type="entry name" value="SNF2/RAD54-like_C"/>
</dbReference>
<gene>
    <name evidence="6" type="ORF">H9850_04125</name>
</gene>
<keyword evidence="3" id="KW-0175">Coiled coil</keyword>
<dbReference type="PROSITE" id="PS51194">
    <property type="entry name" value="HELICASE_CTER"/>
    <property type="match status" value="1"/>
</dbReference>
<evidence type="ECO:0000256" key="3">
    <source>
        <dbReference type="SAM" id="Coils"/>
    </source>
</evidence>
<accession>A0A9D1WCQ8</accession>
<feature type="domain" description="Helicase ATP-binding" evidence="4">
    <location>
        <begin position="700"/>
        <end position="859"/>
    </location>
</feature>
<dbReference type="SUPFAM" id="SSF52540">
    <property type="entry name" value="P-loop containing nucleoside triphosphate hydrolases"/>
    <property type="match status" value="2"/>
</dbReference>
<dbReference type="GO" id="GO:0016787">
    <property type="term" value="F:hydrolase activity"/>
    <property type="evidence" value="ECO:0007669"/>
    <property type="project" value="UniProtKB-KW"/>
</dbReference>
<evidence type="ECO:0000256" key="2">
    <source>
        <dbReference type="ARBA" id="ARBA00022806"/>
    </source>
</evidence>
<evidence type="ECO:0000256" key="1">
    <source>
        <dbReference type="ARBA" id="ARBA00022801"/>
    </source>
</evidence>
<dbReference type="InterPro" id="IPR038718">
    <property type="entry name" value="SNF2-like_sf"/>
</dbReference>
<reference evidence="6" key="2">
    <citation type="submission" date="2021-04" db="EMBL/GenBank/DDBJ databases">
        <authorList>
            <person name="Gilroy R."/>
        </authorList>
    </citation>
    <scope>NUCLEOTIDE SEQUENCE</scope>
    <source>
        <strain evidence="6">USASDec5-558</strain>
    </source>
</reference>
<evidence type="ECO:0000259" key="4">
    <source>
        <dbReference type="PROSITE" id="PS51192"/>
    </source>
</evidence>
<dbReference type="InterPro" id="IPR014001">
    <property type="entry name" value="Helicase_ATP-bd"/>
</dbReference>
<dbReference type="AlphaFoldDB" id="A0A9D1WCQ8"/>
<dbReference type="PANTHER" id="PTHR10799">
    <property type="entry name" value="SNF2/RAD54 HELICASE FAMILY"/>
    <property type="match status" value="1"/>
</dbReference>
<evidence type="ECO:0000313" key="7">
    <source>
        <dbReference type="Proteomes" id="UP000886829"/>
    </source>
</evidence>
<dbReference type="InterPro" id="IPR022138">
    <property type="entry name" value="DUF3670"/>
</dbReference>
<sequence length="1158" mass="131436">HPDGTLDTSSPIFRPWPVDPSLVVVNEKANQVFKKAAEVLLTGENLPPKPVVGHLAYGEKMDNLKQFSCMPIEESGYFSHTPLFYWDKHSLLLQVNTPMEVTTFLKGKEVKYSLFVSPYSAVPAVDFAKDWREKHAAALTQKALVDAMYTSVAKGKAVRVAANGGRWSSLVVKAEDVPSRMFEPTGLYEMFSGFDYTKQPIREQSLEIRILYCLWFIASNLVKARAIMPQLMLNEAGDMQCCWLPATISPEVRDLVTKVGLSLQGYEHFLFNRLDRQYYLHPQFLGEMLLAPFIQSYLAWSVDDMTLIQTRDTTDLSVIFAEEELHLSQITSHDFELTGIKYRLENWLAPVNTRSNLRYIPVLRFIDLGDYEQYCDSIFADMDEEIREEAEQTYEQQQEAIQNLSSSASPQMMDFISNVLSGSEQQDSAQHVSASPVDKVAQYGVGMELGFMGFPPEMQEDLEDAGFVDETGFVPLRYILKEDLFKPVRQECMRTISRFNTLVPSLSKLFSSKNNVLVLPLPEVYKTLSVAYSALQLLGVRLVIPKSLEHMLRPSAVMKMDLPDNKPIQTFMDLSSLLNFSWQVAVGDHALSGDEFKLLMANAGQVVRFKDRFVYADPEMLRRIQERYEMLQRMNTSKSELLEAALTGSFDEYDVVLSQRLREVLDKMLGTEQIDLPQGLKKSPNNVLREYQVRGYEWLIRNARIQVGSILADDMGLGKTLQVITALLRLKEDNILSAEHPALVVVPTSLLRNWVHEIESRADNLSVYTYYGTGAELNGVKTDIILTSYGTARNRINELKKWHFSVLVIDEAQAIKTMTTALNKALRTLTADNFIAMSGTPVENRLLEYYSILDFVNRGLFGTVRGFTKNFAVPIERNRDPKKVERFKRLTAPFILRRLKTDKNVINDLPDKIISDQYCSLTPTQASLYQSVVNRKMELLNQGEMDPAARRALVLSMIQNLKAVCNSPAQYSQNNGSYNPADSGKVERLLELLEDVMATKDSKVLIFTQSVIMGKLLQPIIAEKFGHTPQFLYGGLSPQDRANMVDRFQHDAKERVMLLSLRAAGTGLNLTAANTVIHFDLWWNPAVENQATDRAFRIGQKRKVTVYRFICAHTFEERINAMINSKRDLADMAVVTGENWIGNLSNRQLNDLFSLHED</sequence>
<evidence type="ECO:0000259" key="5">
    <source>
        <dbReference type="PROSITE" id="PS51194"/>
    </source>
</evidence>
<keyword evidence="1" id="KW-0378">Hydrolase</keyword>
<dbReference type="GO" id="GO:0004386">
    <property type="term" value="F:helicase activity"/>
    <property type="evidence" value="ECO:0007669"/>
    <property type="project" value="UniProtKB-KW"/>
</dbReference>
<keyword evidence="2 6" id="KW-0547">Nucleotide-binding</keyword>
<dbReference type="EMBL" id="DXEV01000084">
    <property type="protein sequence ID" value="HIX56643.1"/>
    <property type="molecule type" value="Genomic_DNA"/>
</dbReference>
<dbReference type="CDD" id="cd18793">
    <property type="entry name" value="SF2_C_SNF"/>
    <property type="match status" value="1"/>
</dbReference>
<feature type="coiled-coil region" evidence="3">
    <location>
        <begin position="380"/>
        <end position="407"/>
    </location>
</feature>
<dbReference type="Pfam" id="PF12419">
    <property type="entry name" value="DUF3670"/>
    <property type="match status" value="1"/>
</dbReference>
<dbReference type="Pfam" id="PF00176">
    <property type="entry name" value="SNF2-rel_dom"/>
    <property type="match status" value="1"/>
</dbReference>
<dbReference type="Gene3D" id="3.40.50.300">
    <property type="entry name" value="P-loop containing nucleotide triphosphate hydrolases"/>
    <property type="match status" value="1"/>
</dbReference>
<dbReference type="Gene3D" id="3.40.50.10810">
    <property type="entry name" value="Tandem AAA-ATPase domain"/>
    <property type="match status" value="1"/>
</dbReference>
<dbReference type="Proteomes" id="UP000886829">
    <property type="component" value="Unassembled WGS sequence"/>
</dbReference>
<keyword evidence="2 6" id="KW-0067">ATP-binding</keyword>
<proteinExistence type="predicted"/>
<dbReference type="SMART" id="SM00487">
    <property type="entry name" value="DEXDc"/>
    <property type="match status" value="1"/>
</dbReference>
<name>A0A9D1WCQ8_9GAMM</name>
<feature type="non-terminal residue" evidence="6">
    <location>
        <position position="1"/>
    </location>
</feature>
<evidence type="ECO:0000313" key="6">
    <source>
        <dbReference type="EMBL" id="HIX56643.1"/>
    </source>
</evidence>
<dbReference type="InterPro" id="IPR001650">
    <property type="entry name" value="Helicase_C-like"/>
</dbReference>
<reference evidence="6" key="1">
    <citation type="journal article" date="2021" name="PeerJ">
        <title>Extensive microbial diversity within the chicken gut microbiome revealed by metagenomics and culture.</title>
        <authorList>
            <person name="Gilroy R."/>
            <person name="Ravi A."/>
            <person name="Getino M."/>
            <person name="Pursley I."/>
            <person name="Horton D.L."/>
            <person name="Alikhan N.F."/>
            <person name="Baker D."/>
            <person name="Gharbi K."/>
            <person name="Hall N."/>
            <person name="Watson M."/>
            <person name="Adriaenssens E.M."/>
            <person name="Foster-Nyarko E."/>
            <person name="Jarju S."/>
            <person name="Secka A."/>
            <person name="Antonio M."/>
            <person name="Oren A."/>
            <person name="Chaudhuri R.R."/>
            <person name="La Ragione R."/>
            <person name="Hildebrand F."/>
            <person name="Pallen M.J."/>
        </authorList>
    </citation>
    <scope>NUCLEOTIDE SEQUENCE</scope>
    <source>
        <strain evidence="6">USASDec5-558</strain>
    </source>
</reference>
<feature type="domain" description="Helicase C-terminal" evidence="5">
    <location>
        <begin position="985"/>
        <end position="1145"/>
    </location>
</feature>
<dbReference type="InterPro" id="IPR027417">
    <property type="entry name" value="P-loop_NTPase"/>
</dbReference>
<dbReference type="SMART" id="SM00490">
    <property type="entry name" value="HELICc"/>
    <property type="match status" value="1"/>
</dbReference>
<dbReference type="GO" id="GO:0005524">
    <property type="term" value="F:ATP binding"/>
    <property type="evidence" value="ECO:0007669"/>
    <property type="project" value="InterPro"/>
</dbReference>
<organism evidence="6 7">
    <name type="scientific">Candidatus Anaerobiospirillum pullistercoris</name>
    <dbReference type="NCBI Taxonomy" id="2838452"/>
    <lineage>
        <taxon>Bacteria</taxon>
        <taxon>Pseudomonadati</taxon>
        <taxon>Pseudomonadota</taxon>
        <taxon>Gammaproteobacteria</taxon>
        <taxon>Aeromonadales</taxon>
        <taxon>Succinivibrionaceae</taxon>
        <taxon>Anaerobiospirillum</taxon>
    </lineage>
</organism>
<dbReference type="PROSITE" id="PS51192">
    <property type="entry name" value="HELICASE_ATP_BIND_1"/>
    <property type="match status" value="1"/>
</dbReference>
<dbReference type="Pfam" id="PF00271">
    <property type="entry name" value="Helicase_C"/>
    <property type="match status" value="1"/>
</dbReference>